<dbReference type="InterPro" id="IPR011042">
    <property type="entry name" value="6-blade_b-propeller_TolB-like"/>
</dbReference>
<sequence>MRIPKLLLLAAATLAASLFPNSLNAQASSNVHVWVTGLNGPRGLHFGPDGKLYVAEAGTGGTNSTKGTCTQVIPPIGPYKGGSTGRISSINSAGTRTTVASGLPSSIDAVGDYMGVADLGFMDGNLYALVAGGGCSHGDSWPSGLYSVNTKTGAWKLVANLGQFIKTHMVKYPNAGDFEPDGSFYSMTQFNNRLYAVEPNHGQIISIGTDGSMSSVMDVSASQGHIVPTAITAHDGQLYLGNLNQFPIEPNYARILTLGYAECNQVAAPGLDDTGAQHSLHVLSSKAGFTTVVGTAFGPDGLLYVLELSAAAGYPTPGAGKVVRVKADGSIEDVATGLVVPTAMTFGPDEKLYVSNFGAAPPGLGQIVRIDIP</sequence>
<proteinExistence type="predicted"/>
<dbReference type="SUPFAM" id="SSF63829">
    <property type="entry name" value="Calcium-dependent phosphotriesterase"/>
    <property type="match status" value="1"/>
</dbReference>
<evidence type="ECO:0000256" key="1">
    <source>
        <dbReference type="SAM" id="SignalP"/>
    </source>
</evidence>
<dbReference type="InterPro" id="IPR048031">
    <property type="entry name" value="ScyD/ScyE-like"/>
</dbReference>
<feature type="chain" id="PRO_5043941269" evidence="1">
    <location>
        <begin position="28"/>
        <end position="373"/>
    </location>
</feature>
<protein>
    <submittedName>
        <fullName evidence="2">ScyD/ScyE family protein</fullName>
    </submittedName>
</protein>
<dbReference type="NCBIfam" id="NF033206">
    <property type="entry name" value="ScyE_fam"/>
    <property type="match status" value="1"/>
</dbReference>
<gene>
    <name evidence="2" type="ORF">P8935_20175</name>
</gene>
<organism evidence="2">
    <name type="scientific">Telmatobacter sp. DSM 110680</name>
    <dbReference type="NCBI Taxonomy" id="3036704"/>
    <lineage>
        <taxon>Bacteria</taxon>
        <taxon>Pseudomonadati</taxon>
        <taxon>Acidobacteriota</taxon>
        <taxon>Terriglobia</taxon>
        <taxon>Terriglobales</taxon>
        <taxon>Acidobacteriaceae</taxon>
        <taxon>Telmatobacter</taxon>
    </lineage>
</organism>
<accession>A0AAU7DGE0</accession>
<dbReference type="Gene3D" id="2.120.10.30">
    <property type="entry name" value="TolB, C-terminal domain"/>
    <property type="match status" value="1"/>
</dbReference>
<dbReference type="RefSeq" id="WP_348262109.1">
    <property type="nucleotide sequence ID" value="NZ_CP121196.1"/>
</dbReference>
<feature type="signal peptide" evidence="1">
    <location>
        <begin position="1"/>
        <end position="27"/>
    </location>
</feature>
<evidence type="ECO:0000313" key="2">
    <source>
        <dbReference type="EMBL" id="XBH16879.1"/>
    </source>
</evidence>
<dbReference type="AlphaFoldDB" id="A0AAU7DGE0"/>
<keyword evidence="1" id="KW-0732">Signal</keyword>
<name>A0AAU7DGE0_9BACT</name>
<reference evidence="2" key="1">
    <citation type="submission" date="2023-03" db="EMBL/GenBank/DDBJ databases">
        <title>Edaphobacter sp.</title>
        <authorList>
            <person name="Huber K.J."/>
            <person name="Papendorf J."/>
            <person name="Pilke C."/>
            <person name="Bunk B."/>
            <person name="Sproeer C."/>
            <person name="Pester M."/>
        </authorList>
    </citation>
    <scope>NUCLEOTIDE SEQUENCE</scope>
    <source>
        <strain evidence="2">DSM 110680</strain>
    </source>
</reference>
<dbReference type="EMBL" id="CP121196">
    <property type="protein sequence ID" value="XBH16879.1"/>
    <property type="molecule type" value="Genomic_DNA"/>
</dbReference>